<evidence type="ECO:0000259" key="1">
    <source>
        <dbReference type="Pfam" id="PF00561"/>
    </source>
</evidence>
<gene>
    <name evidence="2" type="ORF">JI744_02075</name>
</gene>
<dbReference type="AlphaFoldDB" id="A0A8J7SSN7"/>
<sequence length="264" mass="27578">MMSQTLRLSDGATARLLVAGAGEPLLLIHGVGLRAEAWGPQIDALATSARVIAVDMPGHGDSTPLPEGARLPDYVAWAARVIAALGLGPVNVAGHSMGSLIAAGLAVEHPDLVRRVALLNGVHRRDQAARAAVLARADQISTGHGSIDAPLARWFTEDQAAQRQQVAGWLGQVSTAGYAAAYRAFAEGDGVYADRLGEIRCPLLALTADGDANSTGLMSHSMAAQARLGRAVVIPGHRHMVNLTAPGTVSDALRNWLSTKEFQE</sequence>
<feature type="domain" description="AB hydrolase-1" evidence="1">
    <location>
        <begin position="24"/>
        <end position="125"/>
    </location>
</feature>
<protein>
    <submittedName>
        <fullName evidence="2">Alpha/beta fold hydrolase</fullName>
    </submittedName>
</protein>
<dbReference type="GO" id="GO:0016787">
    <property type="term" value="F:hydrolase activity"/>
    <property type="evidence" value="ECO:0007669"/>
    <property type="project" value="UniProtKB-KW"/>
</dbReference>
<dbReference type="InterPro" id="IPR050266">
    <property type="entry name" value="AB_hydrolase_sf"/>
</dbReference>
<dbReference type="Pfam" id="PF00561">
    <property type="entry name" value="Abhydrolase_1"/>
    <property type="match status" value="1"/>
</dbReference>
<organism evidence="2 3">
    <name type="scientific">Fuscibacter oryzae</name>
    <dbReference type="NCBI Taxonomy" id="2803939"/>
    <lineage>
        <taxon>Bacteria</taxon>
        <taxon>Pseudomonadati</taxon>
        <taxon>Pseudomonadota</taxon>
        <taxon>Alphaproteobacteria</taxon>
        <taxon>Rhodobacterales</taxon>
        <taxon>Paracoccaceae</taxon>
        <taxon>Fuscibacter</taxon>
    </lineage>
</organism>
<dbReference type="SUPFAM" id="SSF53474">
    <property type="entry name" value="alpha/beta-Hydrolases"/>
    <property type="match status" value="1"/>
</dbReference>
<keyword evidence="3" id="KW-1185">Reference proteome</keyword>
<name>A0A8J7SSN7_9RHOB</name>
<keyword evidence="2" id="KW-0378">Hydrolase</keyword>
<proteinExistence type="predicted"/>
<accession>A0A8J7SSN7</accession>
<evidence type="ECO:0000313" key="2">
    <source>
        <dbReference type="EMBL" id="MBL4926882.1"/>
    </source>
</evidence>
<dbReference type="PRINTS" id="PR00111">
    <property type="entry name" value="ABHYDROLASE"/>
</dbReference>
<dbReference type="InterPro" id="IPR000073">
    <property type="entry name" value="AB_hydrolase_1"/>
</dbReference>
<reference evidence="2" key="1">
    <citation type="submission" date="2021-01" db="EMBL/GenBank/DDBJ databases">
        <title>Genome seq and assembly of Tabrizicola sp. KVB23.</title>
        <authorList>
            <person name="Chhetri G."/>
        </authorList>
    </citation>
    <scope>NUCLEOTIDE SEQUENCE</scope>
    <source>
        <strain evidence="2">KVB23</strain>
    </source>
</reference>
<evidence type="ECO:0000313" key="3">
    <source>
        <dbReference type="Proteomes" id="UP000619033"/>
    </source>
</evidence>
<dbReference type="RefSeq" id="WP_202657771.1">
    <property type="nucleotide sequence ID" value="NZ_JAESVP010000001.1"/>
</dbReference>
<dbReference type="Gene3D" id="3.40.50.1820">
    <property type="entry name" value="alpha/beta hydrolase"/>
    <property type="match status" value="1"/>
</dbReference>
<dbReference type="PANTHER" id="PTHR43798:SF33">
    <property type="entry name" value="HYDROLASE, PUTATIVE (AFU_ORTHOLOGUE AFUA_2G14860)-RELATED"/>
    <property type="match status" value="1"/>
</dbReference>
<comment type="caution">
    <text evidence="2">The sequence shown here is derived from an EMBL/GenBank/DDBJ whole genome shotgun (WGS) entry which is preliminary data.</text>
</comment>
<dbReference type="GO" id="GO:0016020">
    <property type="term" value="C:membrane"/>
    <property type="evidence" value="ECO:0007669"/>
    <property type="project" value="TreeGrafter"/>
</dbReference>
<dbReference type="Proteomes" id="UP000619033">
    <property type="component" value="Unassembled WGS sequence"/>
</dbReference>
<dbReference type="PANTHER" id="PTHR43798">
    <property type="entry name" value="MONOACYLGLYCEROL LIPASE"/>
    <property type="match status" value="1"/>
</dbReference>
<dbReference type="InterPro" id="IPR029058">
    <property type="entry name" value="AB_hydrolase_fold"/>
</dbReference>
<dbReference type="EMBL" id="JAESVP010000001">
    <property type="protein sequence ID" value="MBL4926882.1"/>
    <property type="molecule type" value="Genomic_DNA"/>
</dbReference>